<gene>
    <name evidence="2" type="ORF">PC110_g2603</name>
</gene>
<comment type="caution">
    <text evidence="2">The sequence shown here is derived from an EMBL/GenBank/DDBJ whole genome shotgun (WGS) entry which is preliminary data.</text>
</comment>
<sequence length="433" mass="48904">MATAAPYDDGSSTESEYYFDPREEAEEEAACAWAHEHIVPKTHEPLSHGNEDSTVIKQEYSAYDAENITLPQGSEWSHGAAASTVYDNAVQQALAMAQELTGVQREDPLTDDTLNSNASPIEKKKEHEEKQEKNMAVLKKKEVEVKPKLVSLKSVKAQTPPASMTKAVAVGLRRSPSRVKGASSEMRKELSVARSQWKSTESQTSSSQKPIFKLKLQEADADEKLSCEPLSVAEIALYERRRNKIAVERARLEAQNLERFEKVYATTRVSNVALKRYQDNRDFAWRVICFKERQASLQQQKDLLVSEEMKREKWRQLDEDRESLLAENSYMFHTVMMENGGEFQHRENADTNMSRRSGKRASGGEIQRGQPKFKRRAAEVIQPNFADSTTSSRVVIGAALQLKGNGIPITRTEAKREVCFKVYLLEDRSAGPE</sequence>
<reference evidence="2 3" key="1">
    <citation type="submission" date="2018-01" db="EMBL/GenBank/DDBJ databases">
        <title>Draft genome of the strawberry crown rot pathogen Phytophthora cactorum.</title>
        <authorList>
            <person name="Armitage A.D."/>
            <person name="Lysoe E."/>
            <person name="Nellist C.F."/>
            <person name="Harrison R.J."/>
            <person name="Brurberg M.B."/>
        </authorList>
    </citation>
    <scope>NUCLEOTIDE SEQUENCE [LARGE SCALE GENOMIC DNA]</scope>
    <source>
        <strain evidence="2 3">10300</strain>
    </source>
</reference>
<dbReference type="AlphaFoldDB" id="A0A329T036"/>
<protein>
    <submittedName>
        <fullName evidence="2">Uncharacterized protein</fullName>
    </submittedName>
</protein>
<evidence type="ECO:0000313" key="2">
    <source>
        <dbReference type="EMBL" id="RAW41252.1"/>
    </source>
</evidence>
<dbReference type="OrthoDB" id="129866at2759"/>
<feature type="region of interest" description="Disordered" evidence="1">
    <location>
        <begin position="105"/>
        <end position="131"/>
    </location>
</feature>
<dbReference type="Proteomes" id="UP000251314">
    <property type="component" value="Unassembled WGS sequence"/>
</dbReference>
<accession>A0A329T036</accession>
<keyword evidence="3" id="KW-1185">Reference proteome</keyword>
<feature type="compositionally biased region" description="Basic and acidic residues" evidence="1">
    <location>
        <begin position="121"/>
        <end position="131"/>
    </location>
</feature>
<dbReference type="EMBL" id="MJFZ01000034">
    <property type="protein sequence ID" value="RAW41252.1"/>
    <property type="molecule type" value="Genomic_DNA"/>
</dbReference>
<name>A0A329T036_9STRA</name>
<evidence type="ECO:0000256" key="1">
    <source>
        <dbReference type="SAM" id="MobiDB-lite"/>
    </source>
</evidence>
<proteinExistence type="predicted"/>
<feature type="region of interest" description="Disordered" evidence="1">
    <location>
        <begin position="1"/>
        <end position="24"/>
    </location>
</feature>
<dbReference type="VEuPathDB" id="FungiDB:PC110_g2603"/>
<organism evidence="2 3">
    <name type="scientific">Phytophthora cactorum</name>
    <dbReference type="NCBI Taxonomy" id="29920"/>
    <lineage>
        <taxon>Eukaryota</taxon>
        <taxon>Sar</taxon>
        <taxon>Stramenopiles</taxon>
        <taxon>Oomycota</taxon>
        <taxon>Peronosporomycetes</taxon>
        <taxon>Peronosporales</taxon>
        <taxon>Peronosporaceae</taxon>
        <taxon>Phytophthora</taxon>
    </lineage>
</organism>
<feature type="region of interest" description="Disordered" evidence="1">
    <location>
        <begin position="345"/>
        <end position="373"/>
    </location>
</feature>
<evidence type="ECO:0000313" key="3">
    <source>
        <dbReference type="Proteomes" id="UP000251314"/>
    </source>
</evidence>